<sequence length="299" mass="32927">MQIIEGVSPYDGALTAYRVVAHDGDVLGSEGVTPLVVVHGGPGCTLDYLLSLTDLVRPGRPVVFYDQIGNGRSTHRPDAPASLWTVEFFLGELDALLDTLGIAGSYDLLGQSWGGMLGSEHAVRRPAGLRRLILANSPASMPRWRRAALELRAQLPEDVQRTLDAHEAAGTIDSAEYRSASDVFYARHVCRVVPQPPDVAATFAQLDADPTVYRAMNGPTEFHVVGSLREWSVEDRLHRIQVPTLVINGRYDEATDDTVAPFVDLIPDARHHRFEDSSHMPHWEERAAYVDVVARFLDA</sequence>
<feature type="active site" description="Proton donor" evidence="8">
    <location>
        <position position="279"/>
    </location>
</feature>
<evidence type="ECO:0000313" key="10">
    <source>
        <dbReference type="EMBL" id="PSL37607.1"/>
    </source>
</evidence>
<feature type="active site" description="Nucleophile" evidence="8">
    <location>
        <position position="112"/>
    </location>
</feature>
<keyword evidence="10" id="KW-0645">Protease</keyword>
<dbReference type="EMBL" id="RZGY01000007">
    <property type="protein sequence ID" value="RUQ81700.1"/>
    <property type="molecule type" value="Genomic_DNA"/>
</dbReference>
<evidence type="ECO:0000259" key="9">
    <source>
        <dbReference type="Pfam" id="PF00561"/>
    </source>
</evidence>
<dbReference type="Proteomes" id="UP000268291">
    <property type="component" value="Unassembled WGS sequence"/>
</dbReference>
<dbReference type="Gene3D" id="3.40.50.1820">
    <property type="entry name" value="alpha/beta hydrolase"/>
    <property type="match status" value="1"/>
</dbReference>
<dbReference type="InterPro" id="IPR000073">
    <property type="entry name" value="AB_hydrolase_1"/>
</dbReference>
<dbReference type="Pfam" id="PF00561">
    <property type="entry name" value="Abhydrolase_1"/>
    <property type="match status" value="1"/>
</dbReference>
<keyword evidence="13" id="KW-1185">Reference proteome</keyword>
<evidence type="ECO:0000313" key="13">
    <source>
        <dbReference type="Proteomes" id="UP000268291"/>
    </source>
</evidence>
<comment type="caution">
    <text evidence="10">The sequence shown here is derived from an EMBL/GenBank/DDBJ whole genome shotgun (WGS) entry which is preliminary data.</text>
</comment>
<dbReference type="EMBL" id="PYAU01000001">
    <property type="protein sequence ID" value="PSL37607.1"/>
    <property type="molecule type" value="Genomic_DNA"/>
</dbReference>
<dbReference type="InterPro" id="IPR005945">
    <property type="entry name" value="Pro_imino_pep"/>
</dbReference>
<dbReference type="RefSeq" id="WP_106564918.1">
    <property type="nucleotide sequence ID" value="NZ_PYAU01000001.1"/>
</dbReference>
<dbReference type="AlphaFoldDB" id="A0A2P8GUF4"/>
<dbReference type="NCBIfam" id="TIGR01250">
    <property type="entry name" value="pro_imino_pep_2"/>
    <property type="match status" value="1"/>
</dbReference>
<evidence type="ECO:0000256" key="6">
    <source>
        <dbReference type="ARBA" id="ARBA00029605"/>
    </source>
</evidence>
<dbReference type="GO" id="GO:0006508">
    <property type="term" value="P:proteolysis"/>
    <property type="evidence" value="ECO:0007669"/>
    <property type="project" value="InterPro"/>
</dbReference>
<dbReference type="InterPro" id="IPR002410">
    <property type="entry name" value="Peptidase_S33"/>
</dbReference>
<dbReference type="Proteomes" id="UP000241203">
    <property type="component" value="Unassembled WGS sequence"/>
</dbReference>
<evidence type="ECO:0000256" key="4">
    <source>
        <dbReference type="ARBA" id="ARBA00021843"/>
    </source>
</evidence>
<proteinExistence type="inferred from homology"/>
<name>A0A2P8GUF4_9MICO</name>
<evidence type="ECO:0000256" key="7">
    <source>
        <dbReference type="PIRNR" id="PIRNR005539"/>
    </source>
</evidence>
<dbReference type="SUPFAM" id="SSF53474">
    <property type="entry name" value="alpha/beta-Hydrolases"/>
    <property type="match status" value="1"/>
</dbReference>
<comment type="similarity">
    <text evidence="2 7">Belongs to the peptidase S33 family.</text>
</comment>
<reference evidence="10 12" key="1">
    <citation type="submission" date="2018-03" db="EMBL/GenBank/DDBJ databases">
        <title>Genomic Encyclopedia of Archaeal and Bacterial Type Strains, Phase II (KMG-II): from individual species to whole genera.</title>
        <authorList>
            <person name="Goeker M."/>
        </authorList>
    </citation>
    <scope>NUCLEOTIDE SEQUENCE [LARGE SCALE GENOMIC DNA]</scope>
    <source>
        <strain evidence="10 12">DSM 21548</strain>
    </source>
</reference>
<dbReference type="InterPro" id="IPR029058">
    <property type="entry name" value="AB_hydrolase_fold"/>
</dbReference>
<gene>
    <name evidence="10" type="ORF">CLV49_1214</name>
    <name evidence="11" type="ORF">ELQ93_17965</name>
</gene>
<dbReference type="PANTHER" id="PTHR43194">
    <property type="entry name" value="HYDROLASE ALPHA/BETA FOLD FAMILY"/>
    <property type="match status" value="1"/>
</dbReference>
<organism evidence="10 12">
    <name type="scientific">Labedella gwakjiensis</name>
    <dbReference type="NCBI Taxonomy" id="390269"/>
    <lineage>
        <taxon>Bacteria</taxon>
        <taxon>Bacillati</taxon>
        <taxon>Actinomycetota</taxon>
        <taxon>Actinomycetes</taxon>
        <taxon>Micrococcales</taxon>
        <taxon>Microbacteriaceae</taxon>
        <taxon>Labedella</taxon>
    </lineage>
</organism>
<evidence type="ECO:0000256" key="5">
    <source>
        <dbReference type="ARBA" id="ARBA00022801"/>
    </source>
</evidence>
<dbReference type="GO" id="GO:0004177">
    <property type="term" value="F:aminopeptidase activity"/>
    <property type="evidence" value="ECO:0007669"/>
    <property type="project" value="UniProtKB-KW"/>
</dbReference>
<dbReference type="PANTHER" id="PTHR43194:SF2">
    <property type="entry name" value="PEROXISOMAL MEMBRANE PROTEIN LPX1"/>
    <property type="match status" value="1"/>
</dbReference>
<dbReference type="InterPro" id="IPR050228">
    <property type="entry name" value="Carboxylesterase_BioH"/>
</dbReference>
<evidence type="ECO:0000256" key="2">
    <source>
        <dbReference type="ARBA" id="ARBA00010088"/>
    </source>
</evidence>
<feature type="domain" description="AB hydrolase-1" evidence="9">
    <location>
        <begin position="34"/>
        <end position="285"/>
    </location>
</feature>
<accession>A0A2P8GUF4</accession>
<dbReference type="EC" id="3.4.11.5" evidence="3"/>
<evidence type="ECO:0000256" key="8">
    <source>
        <dbReference type="PIRSR" id="PIRSR005539-1"/>
    </source>
</evidence>
<reference evidence="11 13" key="2">
    <citation type="submission" date="2018-12" db="EMBL/GenBank/DDBJ databases">
        <authorList>
            <person name="hu s."/>
            <person name="Xu Y."/>
            <person name="Xu B."/>
            <person name="Li F."/>
        </authorList>
    </citation>
    <scope>NUCLEOTIDE SEQUENCE [LARGE SCALE GENOMIC DNA]</scope>
    <source>
        <strain evidence="11 13">KSW2-17</strain>
    </source>
</reference>
<comment type="catalytic activity">
    <reaction evidence="1">
        <text>Release of N-terminal proline from a peptide.</text>
        <dbReference type="EC" id="3.4.11.5"/>
    </reaction>
</comment>
<protein>
    <recommendedName>
        <fullName evidence="4">Proline iminopeptidase</fullName>
        <ecNumber evidence="3">3.4.11.5</ecNumber>
    </recommendedName>
    <alternativeName>
        <fullName evidence="6">Prolyl aminopeptidase</fullName>
    </alternativeName>
</protein>
<evidence type="ECO:0000256" key="1">
    <source>
        <dbReference type="ARBA" id="ARBA00001585"/>
    </source>
</evidence>
<dbReference type="PRINTS" id="PR00793">
    <property type="entry name" value="PROAMNOPTASE"/>
</dbReference>
<evidence type="ECO:0000313" key="12">
    <source>
        <dbReference type="Proteomes" id="UP000241203"/>
    </source>
</evidence>
<feature type="active site" evidence="8">
    <location>
        <position position="252"/>
    </location>
</feature>
<evidence type="ECO:0000313" key="11">
    <source>
        <dbReference type="EMBL" id="RUQ81700.1"/>
    </source>
</evidence>
<dbReference type="PIRSF" id="PIRSF005539">
    <property type="entry name" value="Pept_S33_TRI_F1"/>
    <property type="match status" value="1"/>
</dbReference>
<dbReference type="OrthoDB" id="9796770at2"/>
<evidence type="ECO:0000256" key="3">
    <source>
        <dbReference type="ARBA" id="ARBA00012568"/>
    </source>
</evidence>
<keyword evidence="5 7" id="KW-0378">Hydrolase</keyword>
<keyword evidence="10" id="KW-0031">Aminopeptidase</keyword>